<dbReference type="InterPro" id="IPR000757">
    <property type="entry name" value="Beta-glucanase-like"/>
</dbReference>
<name>A0A9P9WP60_9PEZI</name>
<dbReference type="SUPFAM" id="SSF49899">
    <property type="entry name" value="Concanavalin A-like lectins/glucanases"/>
    <property type="match status" value="1"/>
</dbReference>
<sequence>MVWSSSLLRFGVFASLGAGSQAAYPTRARPSHAPHSTKSASSAQAASSTLAGSSAELPSTLAASSTGTASSTQAVFPTPAANNSQGTNNTHSAYTIQDVYDTTSFFDGFEFYSGPDPTNGFVNYHDAALANTSSLAGYASGGVYLGADFTTMNPSTPGRGSVRVNSKKTYTKGLFIADIAHMPSSSKSGCGLWPAFWMFGEGGGWPNSGEIDIIEGVNSATSTTFTLHTSAGCSFSQGNCNAGNGNTGCGQKINNAQSYGAGFNAIGGGVYAVEWTSNAISLWFFPRTNIPADITAGNPNPAKWGAATGSFSGSGCDIDKHFNGHQIVFNTDFCGDWAGQVWSTDSTCSSLASTCASYVAANPGDFKEAFWLINSVKVFSPNGSGTTKRDVTPHHFKA</sequence>
<reference evidence="9" key="1">
    <citation type="submission" date="2021-03" db="EMBL/GenBank/DDBJ databases">
        <title>Revisited historic fungal species revealed as producer of novel bioactive compounds through whole genome sequencing and comparative genomics.</title>
        <authorList>
            <person name="Vignolle G.A."/>
            <person name="Hochenegger N."/>
            <person name="Mach R.L."/>
            <person name="Mach-Aigner A.R."/>
            <person name="Javad Rahimi M."/>
            <person name="Salim K.A."/>
            <person name="Chan C.M."/>
            <person name="Lim L.B.L."/>
            <person name="Cai F."/>
            <person name="Druzhinina I.S."/>
            <person name="U'Ren J.M."/>
            <person name="Derntl C."/>
        </authorList>
    </citation>
    <scope>NUCLEOTIDE SEQUENCE</scope>
    <source>
        <strain evidence="9">TUCIM 5799</strain>
    </source>
</reference>
<keyword evidence="10" id="KW-1185">Reference proteome</keyword>
<accession>A0A9P9WP60</accession>
<proteinExistence type="inferred from homology"/>
<dbReference type="GO" id="GO:0009251">
    <property type="term" value="P:glucan catabolic process"/>
    <property type="evidence" value="ECO:0007669"/>
    <property type="project" value="TreeGrafter"/>
</dbReference>
<dbReference type="PANTHER" id="PTHR10963">
    <property type="entry name" value="GLYCOSYL HYDROLASE-RELATED"/>
    <property type="match status" value="1"/>
</dbReference>
<feature type="domain" description="GH16" evidence="8">
    <location>
        <begin position="71"/>
        <end position="346"/>
    </location>
</feature>
<evidence type="ECO:0000256" key="1">
    <source>
        <dbReference type="ARBA" id="ARBA00000124"/>
    </source>
</evidence>
<dbReference type="InterPro" id="IPR050546">
    <property type="entry name" value="Glycosyl_Hydrlase_16"/>
</dbReference>
<dbReference type="EMBL" id="JAFIMR010000011">
    <property type="protein sequence ID" value="KAI1872522.1"/>
    <property type="molecule type" value="Genomic_DNA"/>
</dbReference>
<dbReference type="GO" id="GO:0052861">
    <property type="term" value="F:endo-1,3(4)-beta-glucanase activity"/>
    <property type="evidence" value="ECO:0007669"/>
    <property type="project" value="UniProtKB-EC"/>
</dbReference>
<keyword evidence="5" id="KW-0326">Glycosidase</keyword>
<evidence type="ECO:0000256" key="6">
    <source>
        <dbReference type="SAM" id="MobiDB-lite"/>
    </source>
</evidence>
<organism evidence="9 10">
    <name type="scientific">Neoarthrinium moseri</name>
    <dbReference type="NCBI Taxonomy" id="1658444"/>
    <lineage>
        <taxon>Eukaryota</taxon>
        <taxon>Fungi</taxon>
        <taxon>Dikarya</taxon>
        <taxon>Ascomycota</taxon>
        <taxon>Pezizomycotina</taxon>
        <taxon>Sordariomycetes</taxon>
        <taxon>Xylariomycetidae</taxon>
        <taxon>Amphisphaeriales</taxon>
        <taxon>Apiosporaceae</taxon>
        <taxon>Neoarthrinium</taxon>
    </lineage>
</organism>
<dbReference type="CDD" id="cd02181">
    <property type="entry name" value="GH16_fungal_Lam16A_glucanase"/>
    <property type="match status" value="1"/>
</dbReference>
<dbReference type="AlphaFoldDB" id="A0A9P9WP60"/>
<dbReference type="PANTHER" id="PTHR10963:SF24">
    <property type="entry name" value="GLYCOSIDASE C21B10.07-RELATED"/>
    <property type="match status" value="1"/>
</dbReference>
<comment type="catalytic activity">
    <reaction evidence="1">
        <text>Endohydrolysis of (1-&gt;3)- or (1-&gt;4)-linkages in beta-D-glucans when the glucose residue whose reducing group is involved in the linkage to be hydrolyzed is itself substituted at C-3.</text>
        <dbReference type="EC" id="3.2.1.6"/>
    </reaction>
</comment>
<dbReference type="InterPro" id="IPR013320">
    <property type="entry name" value="ConA-like_dom_sf"/>
</dbReference>
<feature type="compositionally biased region" description="Low complexity" evidence="6">
    <location>
        <begin position="36"/>
        <end position="45"/>
    </location>
</feature>
<gene>
    <name evidence="9" type="ORF">JX265_005402</name>
</gene>
<dbReference type="Pfam" id="PF26113">
    <property type="entry name" value="GH16_XgeA"/>
    <property type="match status" value="1"/>
</dbReference>
<evidence type="ECO:0000313" key="9">
    <source>
        <dbReference type="EMBL" id="KAI1872522.1"/>
    </source>
</evidence>
<evidence type="ECO:0000256" key="7">
    <source>
        <dbReference type="SAM" id="SignalP"/>
    </source>
</evidence>
<evidence type="ECO:0000256" key="5">
    <source>
        <dbReference type="ARBA" id="ARBA00023295"/>
    </source>
</evidence>
<evidence type="ECO:0000256" key="3">
    <source>
        <dbReference type="ARBA" id="ARBA00012599"/>
    </source>
</evidence>
<keyword evidence="7" id="KW-0732">Signal</keyword>
<comment type="caution">
    <text evidence="9">The sequence shown here is derived from an EMBL/GenBank/DDBJ whole genome shotgun (WGS) entry which is preliminary data.</text>
</comment>
<dbReference type="EC" id="3.2.1.6" evidence="3"/>
<feature type="region of interest" description="Disordered" evidence="6">
    <location>
        <begin position="24"/>
        <end position="45"/>
    </location>
</feature>
<evidence type="ECO:0000259" key="8">
    <source>
        <dbReference type="PROSITE" id="PS51762"/>
    </source>
</evidence>
<comment type="similarity">
    <text evidence="2">Belongs to the glycosyl hydrolase 16 family.</text>
</comment>
<evidence type="ECO:0000256" key="2">
    <source>
        <dbReference type="ARBA" id="ARBA00006865"/>
    </source>
</evidence>
<keyword evidence="4" id="KW-0378">Hydrolase</keyword>
<dbReference type="FunFam" id="2.60.120.200:FF:000114">
    <property type="entry name" value="Probable endo-1,3(4)-beta-glucanase NFIA_089530"/>
    <property type="match status" value="1"/>
</dbReference>
<evidence type="ECO:0000313" key="10">
    <source>
        <dbReference type="Proteomes" id="UP000829685"/>
    </source>
</evidence>
<feature type="chain" id="PRO_5040335744" description="endo-1,3(4)-beta-glucanase" evidence="7">
    <location>
        <begin position="23"/>
        <end position="398"/>
    </location>
</feature>
<dbReference type="Gene3D" id="2.60.120.200">
    <property type="match status" value="1"/>
</dbReference>
<dbReference type="OrthoDB" id="192832at2759"/>
<dbReference type="PROSITE" id="PS51762">
    <property type="entry name" value="GH16_2"/>
    <property type="match status" value="1"/>
</dbReference>
<evidence type="ECO:0000256" key="4">
    <source>
        <dbReference type="ARBA" id="ARBA00022801"/>
    </source>
</evidence>
<dbReference type="Proteomes" id="UP000829685">
    <property type="component" value="Unassembled WGS sequence"/>
</dbReference>
<protein>
    <recommendedName>
        <fullName evidence="3">endo-1,3(4)-beta-glucanase</fullName>
        <ecNumber evidence="3">3.2.1.6</ecNumber>
    </recommendedName>
</protein>
<feature type="signal peptide" evidence="7">
    <location>
        <begin position="1"/>
        <end position="22"/>
    </location>
</feature>